<keyword evidence="1" id="KW-0472">Membrane</keyword>
<evidence type="ECO:0000313" key="2">
    <source>
        <dbReference type="EMBL" id="ADG76397.1"/>
    </source>
</evidence>
<gene>
    <name evidence="2" type="ordered locus">Cfla_3525</name>
</gene>
<accession>D5UDE1</accession>
<evidence type="ECO:0000256" key="1">
    <source>
        <dbReference type="SAM" id="Phobius"/>
    </source>
</evidence>
<keyword evidence="3" id="KW-1185">Reference proteome</keyword>
<dbReference type="HOGENOM" id="CLU_3286864_0_0_11"/>
<dbReference type="AlphaFoldDB" id="D5UDE1"/>
<dbReference type="EMBL" id="CP001964">
    <property type="protein sequence ID" value="ADG76397.1"/>
    <property type="molecule type" value="Genomic_DNA"/>
</dbReference>
<dbReference type="KEGG" id="cfl:Cfla_3525"/>
<feature type="transmembrane region" description="Helical" evidence="1">
    <location>
        <begin position="9"/>
        <end position="27"/>
    </location>
</feature>
<protein>
    <submittedName>
        <fullName evidence="2">Uncharacterized protein</fullName>
    </submittedName>
</protein>
<dbReference type="STRING" id="446466.Cfla_3525"/>
<dbReference type="RefSeq" id="WP_013118725.1">
    <property type="nucleotide sequence ID" value="NC_014151.1"/>
</dbReference>
<reference evidence="2 3" key="1">
    <citation type="journal article" date="2010" name="Stand. Genomic Sci.">
        <title>Complete genome sequence of Cellulomonas flavigena type strain (134).</title>
        <authorList>
            <person name="Abt B."/>
            <person name="Foster B."/>
            <person name="Lapidus A."/>
            <person name="Clum A."/>
            <person name="Sun H."/>
            <person name="Pukall R."/>
            <person name="Lucas S."/>
            <person name="Glavina Del Rio T."/>
            <person name="Nolan M."/>
            <person name="Tice H."/>
            <person name="Cheng J.F."/>
            <person name="Pitluck S."/>
            <person name="Liolios K."/>
            <person name="Ivanova N."/>
            <person name="Mavromatis K."/>
            <person name="Ovchinnikova G."/>
            <person name="Pati A."/>
            <person name="Goodwin L."/>
            <person name="Chen A."/>
            <person name="Palaniappan K."/>
            <person name="Land M."/>
            <person name="Hauser L."/>
            <person name="Chang Y.J."/>
            <person name="Jeffries C.D."/>
            <person name="Rohde M."/>
            <person name="Goker M."/>
            <person name="Woyke T."/>
            <person name="Bristow J."/>
            <person name="Eisen J.A."/>
            <person name="Markowitz V."/>
            <person name="Hugenholtz P."/>
            <person name="Kyrpides N.C."/>
            <person name="Klenk H.P."/>
        </authorList>
    </citation>
    <scope>NUCLEOTIDE SEQUENCE [LARGE SCALE GENOMIC DNA]</scope>
    <source>
        <strain evidence="3">ATCC 482 / DSM 20109 / BCRC 11376 / JCM 18109 / NBRC 3775 / NCIMB 8073 / NRS 134</strain>
    </source>
</reference>
<name>D5UDE1_CELFN</name>
<keyword evidence="1" id="KW-1133">Transmembrane helix</keyword>
<keyword evidence="1" id="KW-0812">Transmembrane</keyword>
<proteinExistence type="predicted"/>
<sequence length="40" mass="4667">MTPGRRRRVLLWSIVVPLVIVLGYLLWQVVYVATRQDTVV</sequence>
<evidence type="ECO:0000313" key="3">
    <source>
        <dbReference type="Proteomes" id="UP000000849"/>
    </source>
</evidence>
<dbReference type="Proteomes" id="UP000000849">
    <property type="component" value="Chromosome"/>
</dbReference>
<organism evidence="2 3">
    <name type="scientific">Cellulomonas flavigena (strain ATCC 482 / DSM 20109 / BCRC 11376 / JCM 18109 / NBRC 3775 / NCIMB 8073 / NRS 134)</name>
    <dbReference type="NCBI Taxonomy" id="446466"/>
    <lineage>
        <taxon>Bacteria</taxon>
        <taxon>Bacillati</taxon>
        <taxon>Actinomycetota</taxon>
        <taxon>Actinomycetes</taxon>
        <taxon>Micrococcales</taxon>
        <taxon>Cellulomonadaceae</taxon>
        <taxon>Cellulomonas</taxon>
    </lineage>
</organism>